<proteinExistence type="inferred from homology"/>
<dbReference type="Pfam" id="PF00838">
    <property type="entry name" value="TCTP"/>
    <property type="match status" value="1"/>
</dbReference>
<evidence type="ECO:0000256" key="3">
    <source>
        <dbReference type="SAM" id="Phobius"/>
    </source>
</evidence>
<keyword evidence="3" id="KW-0812">Transmembrane</keyword>
<protein>
    <recommendedName>
        <fullName evidence="1">Translationally-controlled tumor protein homolog</fullName>
    </recommendedName>
</protein>
<dbReference type="GeneID" id="9579161"/>
<evidence type="ECO:0000256" key="2">
    <source>
        <dbReference type="PROSITE-ProRule" id="PRU01133"/>
    </source>
</evidence>
<dbReference type="SUPFAM" id="SSF51316">
    <property type="entry name" value="Mss4-like"/>
    <property type="match status" value="1"/>
</dbReference>
<evidence type="ECO:0000259" key="4">
    <source>
        <dbReference type="PROSITE" id="PS51797"/>
    </source>
</evidence>
<dbReference type="InterPro" id="IPR018105">
    <property type="entry name" value="Translational_control_tumour_p"/>
</dbReference>
<dbReference type="GO" id="GO:0005737">
    <property type="term" value="C:cytoplasm"/>
    <property type="evidence" value="ECO:0007669"/>
    <property type="project" value="TreeGrafter"/>
</dbReference>
<dbReference type="InterPro" id="IPR034737">
    <property type="entry name" value="TCTP"/>
</dbReference>
<keyword evidence="3" id="KW-0472">Membrane</keyword>
<dbReference type="Gene3D" id="2.170.150.10">
    <property type="entry name" value="Metal Binding Protein, Guanine Nucleotide Exchange Factor, Chain A"/>
    <property type="match status" value="1"/>
</dbReference>
<dbReference type="InterPro" id="IPR018103">
    <property type="entry name" value="Translation_control_tumour_CS"/>
</dbReference>
<feature type="domain" description="TCTP" evidence="4">
    <location>
        <begin position="79"/>
        <end position="175"/>
    </location>
</feature>
<dbReference type="GO" id="GO:0005509">
    <property type="term" value="F:calcium ion binding"/>
    <property type="evidence" value="ECO:0007669"/>
    <property type="project" value="TreeGrafter"/>
</dbReference>
<dbReference type="AlphaFoldDB" id="D4DL85"/>
<dbReference type="PANTHER" id="PTHR11991:SF0">
    <property type="entry name" value="TRANSLATIONALLY-CONTROLLED TUMOR PROTEIN"/>
    <property type="match status" value="1"/>
</dbReference>
<dbReference type="PROSITE" id="PS01002">
    <property type="entry name" value="TCTP_1"/>
    <property type="match status" value="1"/>
</dbReference>
<organism evidence="5 6">
    <name type="scientific">Trichophyton verrucosum (strain HKI 0517)</name>
    <dbReference type="NCBI Taxonomy" id="663202"/>
    <lineage>
        <taxon>Eukaryota</taxon>
        <taxon>Fungi</taxon>
        <taxon>Dikarya</taxon>
        <taxon>Ascomycota</taxon>
        <taxon>Pezizomycotina</taxon>
        <taxon>Eurotiomycetes</taxon>
        <taxon>Eurotiomycetidae</taxon>
        <taxon>Onygenales</taxon>
        <taxon>Arthrodermataceae</taxon>
        <taxon>Trichophyton</taxon>
    </lineage>
</organism>
<dbReference type="PANTHER" id="PTHR11991">
    <property type="entry name" value="TRANSLATIONALLY CONTROLLED TUMOR PROTEIN-RELATED"/>
    <property type="match status" value="1"/>
</dbReference>
<dbReference type="KEGG" id="tve:TRV_07959"/>
<name>D4DL85_TRIVH</name>
<dbReference type="InterPro" id="IPR011323">
    <property type="entry name" value="Mss4/transl-control_tumour"/>
</dbReference>
<gene>
    <name evidence="5" type="ORF">TRV_07959</name>
</gene>
<evidence type="ECO:0000256" key="1">
    <source>
        <dbReference type="ARBA" id="ARBA00014759"/>
    </source>
</evidence>
<dbReference type="PROSITE" id="PS51797">
    <property type="entry name" value="TCTP_3"/>
    <property type="match status" value="1"/>
</dbReference>
<reference evidence="6" key="1">
    <citation type="journal article" date="2011" name="Genome Biol.">
        <title>Comparative and functional genomics provide insights into the pathogenicity of dermatophytic fungi.</title>
        <authorList>
            <person name="Burmester A."/>
            <person name="Shelest E."/>
            <person name="Gloeckner G."/>
            <person name="Heddergott C."/>
            <person name="Schindler S."/>
            <person name="Staib P."/>
            <person name="Heidel A."/>
            <person name="Felder M."/>
            <person name="Petzold A."/>
            <person name="Szafranski K."/>
            <person name="Feuermann M."/>
            <person name="Pedruzzi I."/>
            <person name="Priebe S."/>
            <person name="Groth M."/>
            <person name="Winkler R."/>
            <person name="Li W."/>
            <person name="Kniemeyer O."/>
            <person name="Schroeckh V."/>
            <person name="Hertweck C."/>
            <person name="Hube B."/>
            <person name="White T.C."/>
            <person name="Platzer M."/>
            <person name="Guthke R."/>
            <person name="Heitman J."/>
            <person name="Woestemeyer J."/>
            <person name="Zipfel P.F."/>
            <person name="Monod M."/>
            <person name="Brakhage A.A."/>
        </authorList>
    </citation>
    <scope>NUCLEOTIDE SEQUENCE [LARGE SCALE GENOMIC DNA]</scope>
    <source>
        <strain evidence="6">HKI 0517</strain>
    </source>
</reference>
<comment type="similarity">
    <text evidence="2">Belongs to the TCTP family.</text>
</comment>
<dbReference type="Proteomes" id="UP000008383">
    <property type="component" value="Unassembled WGS sequence"/>
</dbReference>
<keyword evidence="6" id="KW-1185">Reference proteome</keyword>
<feature type="transmembrane region" description="Helical" evidence="3">
    <location>
        <begin position="16"/>
        <end position="42"/>
    </location>
</feature>
<dbReference type="PRINTS" id="PR01653">
    <property type="entry name" value="TCTPROTEIN"/>
</dbReference>
<comment type="caution">
    <text evidence="5">The sequence shown here is derived from an EMBL/GenBank/DDBJ whole genome shotgun (WGS) entry which is preliminary data.</text>
</comment>
<keyword evidence="3" id="KW-1133">Transmembrane helix</keyword>
<evidence type="ECO:0000313" key="6">
    <source>
        <dbReference type="Proteomes" id="UP000008383"/>
    </source>
</evidence>
<evidence type="ECO:0000313" key="5">
    <source>
        <dbReference type="EMBL" id="EFE37390.1"/>
    </source>
</evidence>
<sequence length="175" mass="20039">MIIWLFCFPSKNLPFFFFYCFSLLPIAGIFIFLLFFFFLFSLQLQRHRRLQRLLRFQLLCAGNSSTFFNQPTAVFSAIMIIFKDIITDDELISDAYKMQDKGVIYEVDAKRVTKGADNIQLEGANPSAEEADEGTEDTSTTVIDVADSFRLSPVEFDKKAYTSAVKSTFSLPRTK</sequence>
<dbReference type="HOGENOM" id="CLU_1533686_0_0_1"/>
<dbReference type="EMBL" id="ACYE01000495">
    <property type="protein sequence ID" value="EFE37390.1"/>
    <property type="molecule type" value="Genomic_DNA"/>
</dbReference>
<dbReference type="RefSeq" id="XP_003018035.1">
    <property type="nucleotide sequence ID" value="XM_003017989.1"/>
</dbReference>
<accession>D4DL85</accession>
<dbReference type="InterPro" id="IPR011057">
    <property type="entry name" value="Mss4-like_sf"/>
</dbReference>